<dbReference type="GO" id="GO:0000271">
    <property type="term" value="P:polysaccharide biosynthetic process"/>
    <property type="evidence" value="ECO:0007669"/>
    <property type="project" value="TreeGrafter"/>
</dbReference>
<sequence length="406" mass="43815">MMPREIPPTAGLSLRWRDLLGLSGDLAPALARQLSIPLPALTCSGTAALVIALRVLQRRMPGRTRLIVPAYTCPLVALAAHYCPPLQVVPCDLQPDSIDLDEQHLVQLCDETTLAVVVTHLAGRVADVGTAKRIAGAIGAAVIEDAAQAMGALDDGQSVGLKGDVGFFSMALGKGLTTAEGGVLFSRDPVLHQALHRQSRQDLPFSLRWELQRSAELWGYALLYRPYGLYYVYGKALRTALAQGDEVAAVGDDFSVNDIPLHALGGYRRRVGAAALARLPDHLQQGRTRALRRAARLNALPGVSVILDRPGQQGTWPFLMVVMPSAQARDTAMAQLWTAGLGVTRLFIHTLPDYPDVAPLLVPGSPLPQAQAFARRTLSISNSHWLTDEHFEQVLAQLKVIVSNPD</sequence>
<reference evidence="7" key="1">
    <citation type="submission" date="2016-01" db="EMBL/GenBank/DDBJ databases">
        <authorList>
            <person name="Gamez R.M."/>
            <person name="Rodriguez F."/>
            <person name="Bernal J.F."/>
            <person name="Agarwala R."/>
            <person name="Landsman D."/>
            <person name="Marino-Ramirez L."/>
        </authorList>
    </citation>
    <scope>NUCLEOTIDE SEQUENCE [LARGE SCALE GENOMIC DNA]</scope>
    <source>
        <strain evidence="7">Ps006</strain>
    </source>
</reference>
<evidence type="ECO:0000256" key="2">
    <source>
        <dbReference type="ARBA" id="ARBA00037999"/>
    </source>
</evidence>
<dbReference type="InterPro" id="IPR015421">
    <property type="entry name" value="PyrdxlP-dep_Trfase_major"/>
</dbReference>
<evidence type="ECO:0000256" key="5">
    <source>
        <dbReference type="RuleBase" id="RU004508"/>
    </source>
</evidence>
<dbReference type="Gene3D" id="3.40.640.10">
    <property type="entry name" value="Type I PLP-dependent aspartate aminotransferase-like (Major domain)"/>
    <property type="match status" value="1"/>
</dbReference>
<feature type="active site" description="Proton acceptor" evidence="3">
    <location>
        <position position="174"/>
    </location>
</feature>
<keyword evidence="1 4" id="KW-0663">Pyridoxal phosphate</keyword>
<dbReference type="InterPro" id="IPR015424">
    <property type="entry name" value="PyrdxlP-dep_Trfase"/>
</dbReference>
<accession>A0A0X7KAI7</accession>
<organism evidence="6 7">
    <name type="scientific">Pseudomonas palleroniana</name>
    <dbReference type="NCBI Taxonomy" id="191390"/>
    <lineage>
        <taxon>Bacteria</taxon>
        <taxon>Pseudomonadati</taxon>
        <taxon>Pseudomonadota</taxon>
        <taxon>Gammaproteobacteria</taxon>
        <taxon>Pseudomonadales</taxon>
        <taxon>Pseudomonadaceae</taxon>
        <taxon>Pseudomonas</taxon>
    </lineage>
</organism>
<dbReference type="PANTHER" id="PTHR30244:SF34">
    <property type="entry name" value="DTDP-4-AMINO-4,6-DIDEOXYGALACTOSE TRANSAMINASE"/>
    <property type="match status" value="1"/>
</dbReference>
<dbReference type="EMBL" id="LRMR01000006">
    <property type="protein sequence ID" value="KWU51750.1"/>
    <property type="molecule type" value="Genomic_DNA"/>
</dbReference>
<keyword evidence="6" id="KW-0032">Aminotransferase</keyword>
<dbReference type="PIRSF" id="PIRSF000390">
    <property type="entry name" value="PLP_StrS"/>
    <property type="match status" value="1"/>
</dbReference>
<dbReference type="Gene3D" id="3.90.1150.10">
    <property type="entry name" value="Aspartate Aminotransferase, domain 1"/>
    <property type="match status" value="1"/>
</dbReference>
<gene>
    <name evidence="6" type="ORF">AWV77_06855</name>
</gene>
<comment type="similarity">
    <text evidence="2 5">Belongs to the DegT/DnrJ/EryC1 family.</text>
</comment>
<evidence type="ECO:0000256" key="4">
    <source>
        <dbReference type="PIRSR" id="PIRSR000390-2"/>
    </source>
</evidence>
<dbReference type="AlphaFoldDB" id="A0A0X7KAI7"/>
<dbReference type="Pfam" id="PF01041">
    <property type="entry name" value="DegT_DnrJ_EryC1"/>
    <property type="match status" value="2"/>
</dbReference>
<feature type="modified residue" description="N6-(pyridoxal phosphate)lysine" evidence="4">
    <location>
        <position position="174"/>
    </location>
</feature>
<proteinExistence type="inferred from homology"/>
<dbReference type="GO" id="GO:0030170">
    <property type="term" value="F:pyridoxal phosphate binding"/>
    <property type="evidence" value="ECO:0007669"/>
    <property type="project" value="TreeGrafter"/>
</dbReference>
<dbReference type="OrthoDB" id="9804264at2"/>
<evidence type="ECO:0000313" key="6">
    <source>
        <dbReference type="EMBL" id="KWU51750.1"/>
    </source>
</evidence>
<dbReference type="RefSeq" id="WP_060753529.1">
    <property type="nucleotide sequence ID" value="NZ_LRMR01000006.1"/>
</dbReference>
<protein>
    <submittedName>
        <fullName evidence="6">Nucleotide sugar aminotransferase</fullName>
    </submittedName>
</protein>
<dbReference type="Proteomes" id="UP000067111">
    <property type="component" value="Unassembled WGS sequence"/>
</dbReference>
<dbReference type="PANTHER" id="PTHR30244">
    <property type="entry name" value="TRANSAMINASE"/>
    <property type="match status" value="1"/>
</dbReference>
<name>A0A0X7KAI7_9PSED</name>
<dbReference type="InterPro" id="IPR000653">
    <property type="entry name" value="DegT/StrS_aminotransferase"/>
</dbReference>
<evidence type="ECO:0000313" key="7">
    <source>
        <dbReference type="Proteomes" id="UP000067111"/>
    </source>
</evidence>
<dbReference type="SUPFAM" id="SSF53383">
    <property type="entry name" value="PLP-dependent transferases"/>
    <property type="match status" value="1"/>
</dbReference>
<evidence type="ECO:0000256" key="3">
    <source>
        <dbReference type="PIRSR" id="PIRSR000390-1"/>
    </source>
</evidence>
<evidence type="ECO:0000256" key="1">
    <source>
        <dbReference type="ARBA" id="ARBA00022898"/>
    </source>
</evidence>
<keyword evidence="6" id="KW-0808">Transferase</keyword>
<dbReference type="GO" id="GO:0008483">
    <property type="term" value="F:transaminase activity"/>
    <property type="evidence" value="ECO:0007669"/>
    <property type="project" value="UniProtKB-KW"/>
</dbReference>
<dbReference type="InterPro" id="IPR015422">
    <property type="entry name" value="PyrdxlP-dep_Trfase_small"/>
</dbReference>
<comment type="caution">
    <text evidence="6">The sequence shown here is derived from an EMBL/GenBank/DDBJ whole genome shotgun (WGS) entry which is preliminary data.</text>
</comment>